<name>A0AC34QYC7_9BILA</name>
<reference evidence="2" key="1">
    <citation type="submission" date="2022-11" db="UniProtKB">
        <authorList>
            <consortium name="WormBaseParasite"/>
        </authorList>
    </citation>
    <scope>IDENTIFICATION</scope>
</reference>
<accession>A0AC34QYC7</accession>
<dbReference type="Proteomes" id="UP000887576">
    <property type="component" value="Unplaced"/>
</dbReference>
<proteinExistence type="predicted"/>
<evidence type="ECO:0000313" key="2">
    <source>
        <dbReference type="WBParaSite" id="JU765_v2.g20424.t2"/>
    </source>
</evidence>
<sequence length="1315" mass="150825">MDFMMTQYSPAPSEESDVGQLLPTVPAGCGSQTISLALLMDFAIQQTLHDLTILAEMLPIKEHSERKKSIVQFAHASRLLFAKLLGIVKWLRTSKKFEPLASINYFLDLQSNQFIETADRLCELARVELQKARLPLFQISTAIDVLTTGTFPRLPMVIKDAFVPEERLTPYETRQAILLLNERLVFYMIQAIPTLPKRVTMFRVHNGTIVMRVKGEFQLRLTVLPRKKPDFVLLSVAVLVNDYEIGGGMDLVHPLQLNALHEAIQVRISQSDEPFLEAYHIMHTYHIMHSFCLSLQLDVLECQTRKLSAEIAPNYIRVENYNPYAGFLVVRYWINEKSNTTQTRIQKLLSNSVQYKMKIFIDKNDPEVGLLIRHEPPSAVKMIDKLPSDRQLSMGRLVSEVIEIRIREKLLMVRQLLNNVPPGVKVHLAGDAAPTLIYELLVHETKSHLDEQLIVSINAFFGHVVCQVHCLGQIEELRNLEKELNGTCQLSEVTRIIKRLRVLLMIDRYTRAVSTLPVVQIIPEAQMPAVEKLKDLPKDRILMQFVREPNLYLVIGFVPAGSKGLQVHFQVINRKPDSKLIAMKLDPMQALNRKIIPAFYKRHSEKEEEPEDVKMEVDDEIPSCNLIGSDRKANGPSWNGQEGQVRQIIAALEDRIAFLRIAEELEKKGFGFEPVQIDPSNLGPFIRVTDMSNLVVFDNEDFFESIASVVLRMDSRRNLVWPVEYIFRDPPLTPNFFQNRIMNKLKVVPENTMIAKMVEYENNKNAAGSRHKIVVYEVLTSNFQSLSESVAINISDRLVVFSNLYAAVKRFSYAYCHVEHAIDVLAYTYHRFIIAYGPNRNYTMTVLCRTTQPQFAICLGSIYYDSLVKPKFPTYEKKMNPHLLIQPFLLEKFNADKDLIHLVNFMINTTISLECLTRLPNVRMRSFKAYHLMTQNDQPNGFPVNYEVFIVPVRDSVIRIFAGPVHLEFLLLNENAVTIKDVSPEKCMAIGLIPFLWSFKPVNDDYNPYPNLPAENNEQKIINNPECADDRFQMSRAPFHIPCRLLLRLCTNVDGKGMPLDNYLFALNFLARIGKSFSFHRDSGHIFHVPLSEISVQPDHFDIKTPTIPSKDQNFVTLSCYLCPEQYRLKTKLYHENPAFDVPNEIEMRILLRYFEQCVAPLMNECAVLSFLNLCRITYSGVFDSITRIMEAQMSPDISHFWRVSLQLAPLNIPSDASHTLGVMYNLGDTSILISVCFRPNKSSGKERFTERKYYDITYNFQSSHISIKPAFKNEEDSVLQPIVQAHAESSKKFNEPCPLWSCIRALLERASLNA</sequence>
<dbReference type="WBParaSite" id="JU765_v2.g20424.t2">
    <property type="protein sequence ID" value="JU765_v2.g20424.t2"/>
    <property type="gene ID" value="JU765_v2.g20424"/>
</dbReference>
<evidence type="ECO:0000313" key="1">
    <source>
        <dbReference type="Proteomes" id="UP000887576"/>
    </source>
</evidence>
<organism evidence="1 2">
    <name type="scientific">Panagrolaimus sp. JU765</name>
    <dbReference type="NCBI Taxonomy" id="591449"/>
    <lineage>
        <taxon>Eukaryota</taxon>
        <taxon>Metazoa</taxon>
        <taxon>Ecdysozoa</taxon>
        <taxon>Nematoda</taxon>
        <taxon>Chromadorea</taxon>
        <taxon>Rhabditida</taxon>
        <taxon>Tylenchina</taxon>
        <taxon>Panagrolaimomorpha</taxon>
        <taxon>Panagrolaimoidea</taxon>
        <taxon>Panagrolaimidae</taxon>
        <taxon>Panagrolaimus</taxon>
    </lineage>
</organism>
<protein>
    <submittedName>
        <fullName evidence="2">Mediator of RNA polymerase II transcription subunit 14</fullName>
    </submittedName>
</protein>